<protein>
    <submittedName>
        <fullName evidence="2">1695_t:CDS:1</fullName>
    </submittedName>
</protein>
<feature type="region of interest" description="Disordered" evidence="1">
    <location>
        <begin position="15"/>
        <end position="36"/>
    </location>
</feature>
<organism evidence="2 3">
    <name type="scientific">Gigaspora margarita</name>
    <dbReference type="NCBI Taxonomy" id="4874"/>
    <lineage>
        <taxon>Eukaryota</taxon>
        <taxon>Fungi</taxon>
        <taxon>Fungi incertae sedis</taxon>
        <taxon>Mucoromycota</taxon>
        <taxon>Glomeromycotina</taxon>
        <taxon>Glomeromycetes</taxon>
        <taxon>Diversisporales</taxon>
        <taxon>Gigasporaceae</taxon>
        <taxon>Gigaspora</taxon>
    </lineage>
</organism>
<proteinExistence type="predicted"/>
<keyword evidence="3" id="KW-1185">Reference proteome</keyword>
<accession>A0ABN7UAA2</accession>
<comment type="caution">
    <text evidence="2">The sequence shown here is derived from an EMBL/GenBank/DDBJ whole genome shotgun (WGS) entry which is preliminary data.</text>
</comment>
<name>A0ABN7UAA2_GIGMA</name>
<evidence type="ECO:0000313" key="3">
    <source>
        <dbReference type="Proteomes" id="UP000789901"/>
    </source>
</evidence>
<sequence length="73" mass="8648">MQYIILNSLDSQLSDSSANIETQKKPPKTQHKPRTNQIHTTYFFEEMKQILKLSSLKYCKRNTTVFYINIIHT</sequence>
<dbReference type="Proteomes" id="UP000789901">
    <property type="component" value="Unassembled WGS sequence"/>
</dbReference>
<gene>
    <name evidence="2" type="ORF">GMARGA_LOCUS4417</name>
</gene>
<evidence type="ECO:0000313" key="2">
    <source>
        <dbReference type="EMBL" id="CAG8548054.1"/>
    </source>
</evidence>
<reference evidence="2 3" key="1">
    <citation type="submission" date="2021-06" db="EMBL/GenBank/DDBJ databases">
        <authorList>
            <person name="Kallberg Y."/>
            <person name="Tangrot J."/>
            <person name="Rosling A."/>
        </authorList>
    </citation>
    <scope>NUCLEOTIDE SEQUENCE [LARGE SCALE GENOMIC DNA]</scope>
    <source>
        <strain evidence="2 3">120-4 pot B 10/14</strain>
    </source>
</reference>
<feature type="compositionally biased region" description="Basic residues" evidence="1">
    <location>
        <begin position="25"/>
        <end position="34"/>
    </location>
</feature>
<dbReference type="EMBL" id="CAJVQB010001729">
    <property type="protein sequence ID" value="CAG8548054.1"/>
    <property type="molecule type" value="Genomic_DNA"/>
</dbReference>
<evidence type="ECO:0000256" key="1">
    <source>
        <dbReference type="SAM" id="MobiDB-lite"/>
    </source>
</evidence>